<dbReference type="GO" id="GO:0016705">
    <property type="term" value="F:oxidoreductase activity, acting on paired donors, with incorporation or reduction of molecular oxygen"/>
    <property type="evidence" value="ECO:0007669"/>
    <property type="project" value="InterPro"/>
</dbReference>
<name>A0A5S9N1N7_9GAMM</name>
<dbReference type="EMBL" id="CACSII010000001">
    <property type="protein sequence ID" value="CAA0081755.1"/>
    <property type="molecule type" value="Genomic_DNA"/>
</dbReference>
<keyword evidence="2" id="KW-0349">Heme</keyword>
<organism evidence="3 4">
    <name type="scientific">BD1-7 clade bacterium</name>
    <dbReference type="NCBI Taxonomy" id="2029982"/>
    <lineage>
        <taxon>Bacteria</taxon>
        <taxon>Pseudomonadati</taxon>
        <taxon>Pseudomonadota</taxon>
        <taxon>Gammaproteobacteria</taxon>
        <taxon>Cellvibrionales</taxon>
        <taxon>Spongiibacteraceae</taxon>
        <taxon>BD1-7 clade</taxon>
    </lineage>
</organism>
<dbReference type="OrthoDB" id="7052847at2"/>
<dbReference type="PRINTS" id="PR00359">
    <property type="entry name" value="BP450"/>
</dbReference>
<accession>A0A5S9N1N7</accession>
<keyword evidence="2" id="KW-0479">Metal-binding</keyword>
<comment type="similarity">
    <text evidence="1 2">Belongs to the cytochrome P450 family.</text>
</comment>
<keyword evidence="2" id="KW-0503">Monooxygenase</keyword>
<sequence>MNVVLKLSGPQFDTKDMTFRKNPMAVFEQLREKWPIFHHQQLDAWICTRHEDVTQFLRDDRVSTDFTIARNGPQKKPIEKQSGFEKIFTFGTAQLSRADHQRIRKLALPAFSTELLEPTTHRLTKLAHSLIDNTVGIQRFNFADKIAGKMPIASICELLQITVDDQHFDDFITFVVILLQSANNMYPDMENREHNAILAQPGYEFICSIIEKRRNHLKQDDFLSYLIMANEEGDTISNDELVSLVCALLTAGTSSAVHLQNRLIWNLHKHPDEDQKLRRNPSLIQSAIQEVLRFNFFDSPNMIGIRRYAIEDFTWKDQCIRRGDTIMLQMGAAHRDPRAFENSDQFIIERNQTNNRVFGIGPHFCMGNMLARAEVEAIYRALIERYPDYCVDGIEYLADEPTEEKALWMKPSSH</sequence>
<dbReference type="GO" id="GO:0004497">
    <property type="term" value="F:monooxygenase activity"/>
    <property type="evidence" value="ECO:0007669"/>
    <property type="project" value="UniProtKB-KW"/>
</dbReference>
<evidence type="ECO:0000313" key="4">
    <source>
        <dbReference type="Proteomes" id="UP000434580"/>
    </source>
</evidence>
<dbReference type="PANTHER" id="PTHR46696:SF3">
    <property type="entry name" value="PULCHERRIMINIC ACID SYNTHASE"/>
    <property type="match status" value="1"/>
</dbReference>
<dbReference type="InterPro" id="IPR001128">
    <property type="entry name" value="Cyt_P450"/>
</dbReference>
<dbReference type="SUPFAM" id="SSF48264">
    <property type="entry name" value="Cytochrome P450"/>
    <property type="match status" value="1"/>
</dbReference>
<dbReference type="Gene3D" id="1.10.630.10">
    <property type="entry name" value="Cytochrome P450"/>
    <property type="match status" value="1"/>
</dbReference>
<dbReference type="PROSITE" id="PS00086">
    <property type="entry name" value="CYTOCHROME_P450"/>
    <property type="match status" value="1"/>
</dbReference>
<evidence type="ECO:0000256" key="2">
    <source>
        <dbReference type="RuleBase" id="RU000461"/>
    </source>
</evidence>
<gene>
    <name evidence="3" type="ORF">DPBNPPHM_00384</name>
</gene>
<reference evidence="3 4" key="1">
    <citation type="submission" date="2019-11" db="EMBL/GenBank/DDBJ databases">
        <authorList>
            <person name="Holert J."/>
        </authorList>
    </citation>
    <scope>NUCLEOTIDE SEQUENCE [LARGE SCALE GENOMIC DNA]</scope>
    <source>
        <strain evidence="3">BC5_2</strain>
    </source>
</reference>
<dbReference type="Pfam" id="PF00067">
    <property type="entry name" value="p450"/>
    <property type="match status" value="1"/>
</dbReference>
<protein>
    <submittedName>
        <fullName evidence="3">Cytochrome P450 107B1</fullName>
        <ecNumber evidence="3">1.14.-.-</ecNumber>
    </submittedName>
</protein>
<keyword evidence="2 3" id="KW-0560">Oxidoreductase</keyword>
<keyword evidence="2" id="KW-0408">Iron</keyword>
<dbReference type="AlphaFoldDB" id="A0A5S9N1N7"/>
<dbReference type="PANTHER" id="PTHR46696">
    <property type="entry name" value="P450, PUTATIVE (EUROFUNG)-RELATED"/>
    <property type="match status" value="1"/>
</dbReference>
<proteinExistence type="inferred from homology"/>
<evidence type="ECO:0000313" key="3">
    <source>
        <dbReference type="EMBL" id="CAA0081755.1"/>
    </source>
</evidence>
<dbReference type="EC" id="1.14.-.-" evidence="3"/>
<dbReference type="GO" id="GO:0020037">
    <property type="term" value="F:heme binding"/>
    <property type="evidence" value="ECO:0007669"/>
    <property type="project" value="InterPro"/>
</dbReference>
<evidence type="ECO:0000256" key="1">
    <source>
        <dbReference type="ARBA" id="ARBA00010617"/>
    </source>
</evidence>
<dbReference type="InterPro" id="IPR017972">
    <property type="entry name" value="Cyt_P450_CS"/>
</dbReference>
<dbReference type="InterPro" id="IPR002397">
    <property type="entry name" value="Cyt_P450_B"/>
</dbReference>
<dbReference type="Proteomes" id="UP000434580">
    <property type="component" value="Unassembled WGS sequence"/>
</dbReference>
<dbReference type="GO" id="GO:0005506">
    <property type="term" value="F:iron ion binding"/>
    <property type="evidence" value="ECO:0007669"/>
    <property type="project" value="InterPro"/>
</dbReference>
<dbReference type="InterPro" id="IPR036396">
    <property type="entry name" value="Cyt_P450_sf"/>
</dbReference>